<dbReference type="GO" id="GO:0005886">
    <property type="term" value="C:plasma membrane"/>
    <property type="evidence" value="ECO:0007669"/>
    <property type="project" value="UniProtKB-SubCell"/>
</dbReference>
<organism evidence="14 15">
    <name type="scientific">Polyplax serrata</name>
    <name type="common">Common mouse louse</name>
    <dbReference type="NCBI Taxonomy" id="468196"/>
    <lineage>
        <taxon>Eukaryota</taxon>
        <taxon>Metazoa</taxon>
        <taxon>Ecdysozoa</taxon>
        <taxon>Arthropoda</taxon>
        <taxon>Hexapoda</taxon>
        <taxon>Insecta</taxon>
        <taxon>Pterygota</taxon>
        <taxon>Neoptera</taxon>
        <taxon>Paraneoptera</taxon>
        <taxon>Psocodea</taxon>
        <taxon>Troctomorpha</taxon>
        <taxon>Phthiraptera</taxon>
        <taxon>Anoplura</taxon>
        <taxon>Polyplacidae</taxon>
        <taxon>Polyplax</taxon>
    </lineage>
</organism>
<dbReference type="InterPro" id="IPR002159">
    <property type="entry name" value="CD36_fam"/>
</dbReference>
<keyword evidence="7 13" id="KW-1133">Transmembrane helix</keyword>
<evidence type="ECO:0000256" key="9">
    <source>
        <dbReference type="ARBA" id="ARBA00023157"/>
    </source>
</evidence>
<dbReference type="AlphaFoldDB" id="A0AAN8NV70"/>
<comment type="caution">
    <text evidence="14">The sequence shown here is derived from an EMBL/GenBank/DDBJ whole genome shotgun (WGS) entry which is preliminary data.</text>
</comment>
<keyword evidence="6" id="KW-0552">Olfaction</keyword>
<dbReference type="EMBL" id="JAWJWE010000036">
    <property type="protein sequence ID" value="KAK6628905.1"/>
    <property type="molecule type" value="Genomic_DNA"/>
</dbReference>
<evidence type="ECO:0000256" key="1">
    <source>
        <dbReference type="ARBA" id="ARBA00004236"/>
    </source>
</evidence>
<feature type="transmembrane region" description="Helical" evidence="13">
    <location>
        <begin position="6"/>
        <end position="28"/>
    </location>
</feature>
<reference evidence="14 15" key="1">
    <citation type="submission" date="2023-10" db="EMBL/GenBank/DDBJ databases">
        <title>Genomes of two closely related lineages of the louse Polyplax serrata with different host specificities.</title>
        <authorList>
            <person name="Martinu J."/>
            <person name="Tarabai H."/>
            <person name="Stefka J."/>
            <person name="Hypsa V."/>
        </authorList>
    </citation>
    <scope>NUCLEOTIDE SEQUENCE [LARGE SCALE GENOMIC DNA]</scope>
    <source>
        <strain evidence="14">HR10_N</strain>
    </source>
</reference>
<dbReference type="GO" id="GO:0007608">
    <property type="term" value="P:sensory perception of smell"/>
    <property type="evidence" value="ECO:0007669"/>
    <property type="project" value="UniProtKB-KW"/>
</dbReference>
<keyword evidence="8 13" id="KW-0472">Membrane</keyword>
<keyword evidence="11" id="KW-0325">Glycoprotein</keyword>
<accession>A0AAN8NV70</accession>
<evidence type="ECO:0000256" key="6">
    <source>
        <dbReference type="ARBA" id="ARBA00022725"/>
    </source>
</evidence>
<comment type="similarity">
    <text evidence="2">Belongs to the CD36 family.</text>
</comment>
<proteinExistence type="inferred from homology"/>
<keyword evidence="3" id="KW-1003">Cell membrane</keyword>
<dbReference type="PANTHER" id="PTHR11923:SF109">
    <property type="entry name" value="SENSORY NEURON MEMBRANE PROTEIN 2"/>
    <property type="match status" value="1"/>
</dbReference>
<evidence type="ECO:0000313" key="15">
    <source>
        <dbReference type="Proteomes" id="UP001372834"/>
    </source>
</evidence>
<name>A0AAN8NV70_POLSC</name>
<dbReference type="GO" id="GO:0005044">
    <property type="term" value="F:scavenger receptor activity"/>
    <property type="evidence" value="ECO:0007669"/>
    <property type="project" value="TreeGrafter"/>
</dbReference>
<dbReference type="GO" id="GO:0005737">
    <property type="term" value="C:cytoplasm"/>
    <property type="evidence" value="ECO:0007669"/>
    <property type="project" value="TreeGrafter"/>
</dbReference>
<evidence type="ECO:0000256" key="10">
    <source>
        <dbReference type="ARBA" id="ARBA00023170"/>
    </source>
</evidence>
<evidence type="ECO:0000256" key="2">
    <source>
        <dbReference type="ARBA" id="ARBA00010532"/>
    </source>
</evidence>
<gene>
    <name evidence="14" type="ORF">RUM43_002722</name>
</gene>
<dbReference type="PANTHER" id="PTHR11923">
    <property type="entry name" value="SCAVENGER RECEPTOR CLASS B TYPE-1 SR-B1"/>
    <property type="match status" value="1"/>
</dbReference>
<evidence type="ECO:0000256" key="13">
    <source>
        <dbReference type="SAM" id="Phobius"/>
    </source>
</evidence>
<evidence type="ECO:0000256" key="11">
    <source>
        <dbReference type="ARBA" id="ARBA00023180"/>
    </source>
</evidence>
<comment type="subcellular location">
    <subcellularLocation>
        <location evidence="1">Cell membrane</location>
    </subcellularLocation>
</comment>
<evidence type="ECO:0000256" key="7">
    <source>
        <dbReference type="ARBA" id="ARBA00022989"/>
    </source>
</evidence>
<keyword evidence="10" id="KW-0675">Receptor</keyword>
<keyword evidence="5 13" id="KW-0812">Transmembrane</keyword>
<evidence type="ECO:0000256" key="5">
    <source>
        <dbReference type="ARBA" id="ARBA00022692"/>
    </source>
</evidence>
<evidence type="ECO:0000256" key="3">
    <source>
        <dbReference type="ARBA" id="ARBA00022475"/>
    </source>
</evidence>
<protein>
    <recommendedName>
        <fullName evidence="12">Sensory neuron membrane protein 2</fullName>
    </recommendedName>
</protein>
<evidence type="ECO:0000313" key="14">
    <source>
        <dbReference type="EMBL" id="KAK6628905.1"/>
    </source>
</evidence>
<evidence type="ECO:0000256" key="8">
    <source>
        <dbReference type="ARBA" id="ARBA00023136"/>
    </source>
</evidence>
<dbReference type="PRINTS" id="PR01609">
    <property type="entry name" value="CD36FAMILY"/>
</dbReference>
<sequence length="376" mass="42379">MAFKVHYIVGVTGVFVVLLGAIIGWIILPMVVRNKIADIIPLKENSESFKRWKDPPVPIYFSVYVFHVNNPDDIIKGATPSVTEKGPYVYRETRHREVLSAIDENDTITYRQRILFEFDQKASGNLTEDDVYTVVNMQALALSQVVNNLKVMNPAILLLNTALPKLWPTNTSNPLFLKARVKDFLFGRMPMYCNQSLSVQNIDVKVLCEAVKIFKPKTVILDGGGNGIHTFSLFRYKNTTYDGIYAIKMGVNDVTNIGNIKTWNDSTKLKNWKSDSCNTIVGTDSTVFRPYLYEDGVQSLYIFNTDACRSIKLNRDGFLEYKGINGIKYVTDESTFASVLENSDNFCYCPQSIHGITHWGGCLKSGIVELSSCHSK</sequence>
<evidence type="ECO:0000256" key="12">
    <source>
        <dbReference type="ARBA" id="ARBA00040645"/>
    </source>
</evidence>
<keyword evidence="9" id="KW-1015">Disulfide bond</keyword>
<dbReference type="Pfam" id="PF01130">
    <property type="entry name" value="CD36"/>
    <property type="match status" value="1"/>
</dbReference>
<dbReference type="Proteomes" id="UP001372834">
    <property type="component" value="Unassembled WGS sequence"/>
</dbReference>
<keyword evidence="4" id="KW-0716">Sensory transduction</keyword>
<evidence type="ECO:0000256" key="4">
    <source>
        <dbReference type="ARBA" id="ARBA00022606"/>
    </source>
</evidence>